<dbReference type="NCBIfam" id="TIGR00088">
    <property type="entry name" value="trmD"/>
    <property type="match status" value="1"/>
</dbReference>
<evidence type="ECO:0000256" key="13">
    <source>
        <dbReference type="ARBA" id="ARBA00033392"/>
    </source>
</evidence>
<dbReference type="Proteomes" id="UP000313849">
    <property type="component" value="Unassembled WGS sequence"/>
</dbReference>
<dbReference type="InterPro" id="IPR000182">
    <property type="entry name" value="GNAT_dom"/>
</dbReference>
<dbReference type="PANTHER" id="PTHR46417">
    <property type="entry name" value="TRNA (GUANINE-N(1)-)-METHYLTRANSFERASE"/>
    <property type="match status" value="1"/>
</dbReference>
<reference evidence="17 18" key="1">
    <citation type="submission" date="2019-06" db="EMBL/GenBank/DDBJ databases">
        <title>Draft genome sequence of Miniimonas arenae KCTC 19750T isolated from sea sand.</title>
        <authorList>
            <person name="Park S.-J."/>
        </authorList>
    </citation>
    <scope>NUCLEOTIDE SEQUENCE [LARGE SCALE GENOMIC DNA]</scope>
    <source>
        <strain evidence="17 18">KCTC 19750</strain>
    </source>
</reference>
<evidence type="ECO:0000256" key="3">
    <source>
        <dbReference type="ARBA" id="ARBA00007630"/>
    </source>
</evidence>
<dbReference type="CDD" id="cd18080">
    <property type="entry name" value="TrmD-like"/>
    <property type="match status" value="1"/>
</dbReference>
<dbReference type="InterPro" id="IPR029026">
    <property type="entry name" value="tRNA_m1G_MTases_N"/>
</dbReference>
<name>A0A5C5BI52_9MICO</name>
<evidence type="ECO:0000256" key="1">
    <source>
        <dbReference type="ARBA" id="ARBA00002634"/>
    </source>
</evidence>
<dbReference type="NCBIfam" id="NF000648">
    <property type="entry name" value="PRK00026.1"/>
    <property type="match status" value="1"/>
</dbReference>
<evidence type="ECO:0000313" key="17">
    <source>
        <dbReference type="EMBL" id="TNU77321.1"/>
    </source>
</evidence>
<evidence type="ECO:0000256" key="6">
    <source>
        <dbReference type="ARBA" id="ARBA00014679"/>
    </source>
</evidence>
<dbReference type="RefSeq" id="WP_139985405.1">
    <property type="nucleotide sequence ID" value="NZ_VENP01000001.1"/>
</dbReference>
<comment type="catalytic activity">
    <reaction evidence="14 15">
        <text>guanosine(37) in tRNA + S-adenosyl-L-methionine = N(1)-methylguanosine(37) in tRNA + S-adenosyl-L-homocysteine + H(+)</text>
        <dbReference type="Rhea" id="RHEA:36899"/>
        <dbReference type="Rhea" id="RHEA-COMP:10145"/>
        <dbReference type="Rhea" id="RHEA-COMP:10147"/>
        <dbReference type="ChEBI" id="CHEBI:15378"/>
        <dbReference type="ChEBI" id="CHEBI:57856"/>
        <dbReference type="ChEBI" id="CHEBI:59789"/>
        <dbReference type="ChEBI" id="CHEBI:73542"/>
        <dbReference type="ChEBI" id="CHEBI:74269"/>
        <dbReference type="EC" id="2.1.1.228"/>
    </reaction>
</comment>
<dbReference type="InterPro" id="IPR029028">
    <property type="entry name" value="Alpha/beta_knot_MTases"/>
</dbReference>
<accession>A0A5C5BI52</accession>
<evidence type="ECO:0000256" key="10">
    <source>
        <dbReference type="ARBA" id="ARBA00022691"/>
    </source>
</evidence>
<evidence type="ECO:0000259" key="16">
    <source>
        <dbReference type="PROSITE" id="PS51186"/>
    </source>
</evidence>
<feature type="binding site" evidence="15">
    <location>
        <position position="130"/>
    </location>
    <ligand>
        <name>S-adenosyl-L-methionine</name>
        <dbReference type="ChEBI" id="CHEBI:59789"/>
    </ligand>
</feature>
<dbReference type="Gene3D" id="3.40.1280.10">
    <property type="match status" value="1"/>
</dbReference>
<comment type="similarity">
    <text evidence="3 15">Belongs to the RNA methyltransferase TrmD family.</text>
</comment>
<dbReference type="AlphaFoldDB" id="A0A5C5BI52"/>
<comment type="subunit">
    <text evidence="4 15">Homodimer.</text>
</comment>
<comment type="subcellular location">
    <subcellularLocation>
        <location evidence="2 15">Cytoplasm</location>
    </subcellularLocation>
</comment>
<evidence type="ECO:0000256" key="9">
    <source>
        <dbReference type="ARBA" id="ARBA00022679"/>
    </source>
</evidence>
<evidence type="ECO:0000256" key="4">
    <source>
        <dbReference type="ARBA" id="ARBA00011738"/>
    </source>
</evidence>
<gene>
    <name evidence="15 17" type="primary">trmD</name>
    <name evidence="17" type="ORF">FH969_00705</name>
</gene>
<evidence type="ECO:0000256" key="8">
    <source>
        <dbReference type="ARBA" id="ARBA00022603"/>
    </source>
</evidence>
<evidence type="ECO:0000313" key="18">
    <source>
        <dbReference type="Proteomes" id="UP000313849"/>
    </source>
</evidence>
<feature type="domain" description="N-acetyltransferase" evidence="16">
    <location>
        <begin position="281"/>
        <end position="457"/>
    </location>
</feature>
<proteinExistence type="inferred from homology"/>
<dbReference type="GO" id="GO:0052906">
    <property type="term" value="F:tRNA (guanine(37)-N1)-methyltransferase activity"/>
    <property type="evidence" value="ECO:0007669"/>
    <property type="project" value="UniProtKB-UniRule"/>
</dbReference>
<keyword evidence="10 15" id="KW-0949">S-adenosyl-L-methionine</keyword>
<dbReference type="EMBL" id="VENP01000001">
    <property type="protein sequence ID" value="TNU77321.1"/>
    <property type="molecule type" value="Genomic_DNA"/>
</dbReference>
<feature type="binding site" evidence="15">
    <location>
        <begin position="157"/>
        <end position="162"/>
    </location>
    <ligand>
        <name>S-adenosyl-L-methionine</name>
        <dbReference type="ChEBI" id="CHEBI:59789"/>
    </ligand>
</feature>
<dbReference type="SUPFAM" id="SSF75217">
    <property type="entry name" value="alpha/beta knot"/>
    <property type="match status" value="1"/>
</dbReference>
<evidence type="ECO:0000256" key="12">
    <source>
        <dbReference type="ARBA" id="ARBA00029736"/>
    </source>
</evidence>
<dbReference type="Gene3D" id="3.40.630.30">
    <property type="match status" value="1"/>
</dbReference>
<dbReference type="InterPro" id="IPR023148">
    <property type="entry name" value="tRNA_m1G_MeTrfase_C_sf"/>
</dbReference>
<dbReference type="InterPro" id="IPR016009">
    <property type="entry name" value="tRNA_MeTrfase_TRMD/TRM10"/>
</dbReference>
<dbReference type="InterPro" id="IPR002649">
    <property type="entry name" value="tRNA_m1G_MeTrfase_TrmD"/>
</dbReference>
<dbReference type="InterPro" id="IPR016181">
    <property type="entry name" value="Acyl_CoA_acyltransferase"/>
</dbReference>
<comment type="caution">
    <text evidence="17">The sequence shown here is derived from an EMBL/GenBank/DDBJ whole genome shotgun (WGS) entry which is preliminary data.</text>
</comment>
<dbReference type="EC" id="2.1.1.228" evidence="5 15"/>
<dbReference type="HAMAP" id="MF_00605">
    <property type="entry name" value="TrmD"/>
    <property type="match status" value="1"/>
</dbReference>
<sequence>MSTPRIDVVSIFPEYLAPLDLSLVGKARTSGLVDLRVHDLRDVTTDRHRSVDDAPFGGGAGMVMRPDVWLRAIEATAQHRPDPSAEPTTDPREVLVLVPTPSGVPLTQATLADLATTLASPDVRAVITCGRYEGIDARLVERLADTPGVRAVHELSLGDYVLNGGEVAALAMIEGVVRLLPGVLGNPESVVEESFSQPLLEYPVYTRPADWDGLEVPAVLTSGHHGAVQRWRRDVALTRTARRRPALLRELAVADLDVRDRAVLAEAGVVVGRDGRLLGPVRVRPAAPDDAARLADVAAITFPLACPDSTTLGEVRAHVAEHLSVASFEAHLADPEHLVLVLEDHDGELLGYALVLVGAAQGDGAPVGVDGQDCLAELSKLYLLPRARGTGLAGTLMDAALAAARGRGVAAVWLGTNAANAAAQRRYARHGFAVVGTRTYVVGGAEHSDVVMLTRFGPTPGGVAD</sequence>
<evidence type="ECO:0000256" key="2">
    <source>
        <dbReference type="ARBA" id="ARBA00004496"/>
    </source>
</evidence>
<dbReference type="GO" id="GO:0005829">
    <property type="term" value="C:cytosol"/>
    <property type="evidence" value="ECO:0007669"/>
    <property type="project" value="TreeGrafter"/>
</dbReference>
<evidence type="ECO:0000256" key="14">
    <source>
        <dbReference type="ARBA" id="ARBA00047783"/>
    </source>
</evidence>
<keyword evidence="7 15" id="KW-0963">Cytoplasm</keyword>
<organism evidence="17 18">
    <name type="scientific">Miniimonas arenae</name>
    <dbReference type="NCBI Taxonomy" id="676201"/>
    <lineage>
        <taxon>Bacteria</taxon>
        <taxon>Bacillati</taxon>
        <taxon>Actinomycetota</taxon>
        <taxon>Actinomycetes</taxon>
        <taxon>Micrococcales</taxon>
        <taxon>Beutenbergiaceae</taxon>
        <taxon>Miniimonas</taxon>
    </lineage>
</organism>
<dbReference type="Pfam" id="PF00583">
    <property type="entry name" value="Acetyltransf_1"/>
    <property type="match status" value="1"/>
</dbReference>
<dbReference type="Gene3D" id="1.10.1270.20">
    <property type="entry name" value="tRNA(m1g37)methyltransferase, domain 2"/>
    <property type="match status" value="1"/>
</dbReference>
<protein>
    <recommendedName>
        <fullName evidence="6 15">tRNA (guanine-N(1)-)-methyltransferase</fullName>
        <ecNumber evidence="5 15">2.1.1.228</ecNumber>
    </recommendedName>
    <alternativeName>
        <fullName evidence="12 15">M1G-methyltransferase</fullName>
    </alternativeName>
    <alternativeName>
        <fullName evidence="13 15">tRNA [GM37] methyltransferase</fullName>
    </alternativeName>
</protein>
<evidence type="ECO:0000256" key="15">
    <source>
        <dbReference type="HAMAP-Rule" id="MF_00605"/>
    </source>
</evidence>
<dbReference type="Pfam" id="PF01746">
    <property type="entry name" value="tRNA_m1G_MT"/>
    <property type="match status" value="1"/>
</dbReference>
<comment type="function">
    <text evidence="1 15">Specifically methylates guanosine-37 in various tRNAs.</text>
</comment>
<dbReference type="SUPFAM" id="SSF55729">
    <property type="entry name" value="Acyl-CoA N-acyltransferases (Nat)"/>
    <property type="match status" value="1"/>
</dbReference>
<evidence type="ECO:0000256" key="7">
    <source>
        <dbReference type="ARBA" id="ARBA00022490"/>
    </source>
</evidence>
<keyword evidence="11 15" id="KW-0819">tRNA processing</keyword>
<dbReference type="PANTHER" id="PTHR46417:SF1">
    <property type="entry name" value="TRNA (GUANINE-N(1)-)-METHYLTRANSFERASE"/>
    <property type="match status" value="1"/>
</dbReference>
<dbReference type="OrthoDB" id="9807416at2"/>
<keyword evidence="18" id="KW-1185">Reference proteome</keyword>
<keyword evidence="9 15" id="KW-0808">Transferase</keyword>
<evidence type="ECO:0000256" key="5">
    <source>
        <dbReference type="ARBA" id="ARBA00012807"/>
    </source>
</evidence>
<dbReference type="PROSITE" id="PS51186">
    <property type="entry name" value="GNAT"/>
    <property type="match status" value="1"/>
</dbReference>
<dbReference type="GO" id="GO:0002939">
    <property type="term" value="P:tRNA N1-guanine methylation"/>
    <property type="evidence" value="ECO:0007669"/>
    <property type="project" value="TreeGrafter"/>
</dbReference>
<keyword evidence="8 15" id="KW-0489">Methyltransferase</keyword>
<evidence type="ECO:0000256" key="11">
    <source>
        <dbReference type="ARBA" id="ARBA00022694"/>
    </source>
</evidence>
<dbReference type="GO" id="GO:0016747">
    <property type="term" value="F:acyltransferase activity, transferring groups other than amino-acyl groups"/>
    <property type="evidence" value="ECO:0007669"/>
    <property type="project" value="InterPro"/>
</dbReference>